<dbReference type="SMART" id="SM00385">
    <property type="entry name" value="CYCLIN"/>
    <property type="match status" value="2"/>
</dbReference>
<dbReference type="PANTHER" id="PTHR11618">
    <property type="entry name" value="TRANSCRIPTION INITIATION FACTOR IIB-RELATED"/>
    <property type="match status" value="1"/>
</dbReference>
<keyword evidence="3" id="KW-0677">Repeat</keyword>
<dbReference type="OrthoDB" id="25790at2759"/>
<evidence type="ECO:0000256" key="1">
    <source>
        <dbReference type="ARBA" id="ARBA00010857"/>
    </source>
</evidence>
<dbReference type="InterPro" id="IPR013150">
    <property type="entry name" value="TFIIB_cyclin"/>
</dbReference>
<keyword evidence="9" id="KW-0862">Zinc</keyword>
<dbReference type="GO" id="GO:0016251">
    <property type="term" value="F:RNA polymerase II general transcription initiation factor activity"/>
    <property type="evidence" value="ECO:0007669"/>
    <property type="project" value="TreeGrafter"/>
</dbReference>
<evidence type="ECO:0000256" key="5">
    <source>
        <dbReference type="ARBA" id="ARBA00023163"/>
    </source>
</evidence>
<dbReference type="EMBL" id="BEXD01002190">
    <property type="protein sequence ID" value="GBB97337.1"/>
    <property type="molecule type" value="Genomic_DNA"/>
</dbReference>
<dbReference type="InterPro" id="IPR036915">
    <property type="entry name" value="Cyclin-like_sf"/>
</dbReference>
<dbReference type="EMBL" id="BLAL01000004">
    <property type="protein sequence ID" value="GES72870.1"/>
    <property type="molecule type" value="Genomic_DNA"/>
</dbReference>
<dbReference type="InterPro" id="IPR013763">
    <property type="entry name" value="Cyclin-like_dom"/>
</dbReference>
<reference evidence="11 13" key="1">
    <citation type="submission" date="2017-11" db="EMBL/GenBank/DDBJ databases">
        <title>The genome of Rhizophagus clarus HR1 reveals common genetic basis of auxotrophy among arbuscular mycorrhizal fungi.</title>
        <authorList>
            <person name="Kobayashi Y."/>
        </authorList>
    </citation>
    <scope>NUCLEOTIDE SEQUENCE [LARGE SCALE GENOMIC DNA]</scope>
    <source>
        <strain evidence="11 13">HR1</strain>
    </source>
</reference>
<comment type="caution">
    <text evidence="11">The sequence shown here is derived from an EMBL/GenBank/DDBJ whole genome shotgun (WGS) entry which is preliminary data.</text>
</comment>
<keyword evidence="4" id="KW-0805">Transcription regulation</keyword>
<dbReference type="Gene3D" id="1.10.472.170">
    <property type="match status" value="1"/>
</dbReference>
<name>A0A2Z6R4R1_9GLOM</name>
<dbReference type="Pfam" id="PF00382">
    <property type="entry name" value="TFIIB"/>
    <property type="match status" value="2"/>
</dbReference>
<dbReference type="Gene3D" id="1.10.472.10">
    <property type="entry name" value="Cyclin-like"/>
    <property type="match status" value="1"/>
</dbReference>
<dbReference type="AlphaFoldDB" id="A0A2Z6R4R1"/>
<dbReference type="GO" id="GO:0008270">
    <property type="term" value="F:zinc ion binding"/>
    <property type="evidence" value="ECO:0007669"/>
    <property type="project" value="UniProtKB-KW"/>
</dbReference>
<evidence type="ECO:0000259" key="10">
    <source>
        <dbReference type="PROSITE" id="PS51134"/>
    </source>
</evidence>
<keyword evidence="5" id="KW-0804">Transcription</keyword>
<accession>A0A2Z6R4R1</accession>
<dbReference type="InterPro" id="IPR013137">
    <property type="entry name" value="Znf_TFIIB"/>
</dbReference>
<dbReference type="SUPFAM" id="SSF57783">
    <property type="entry name" value="Zinc beta-ribbon"/>
    <property type="match status" value="1"/>
</dbReference>
<evidence type="ECO:0000256" key="6">
    <source>
        <dbReference type="ARBA" id="ARBA00031706"/>
    </source>
</evidence>
<dbReference type="STRING" id="94130.A0A2Z6R4R1"/>
<dbReference type="PRINTS" id="PR00685">
    <property type="entry name" value="TIFACTORIIB"/>
</dbReference>
<evidence type="ECO:0000256" key="2">
    <source>
        <dbReference type="ARBA" id="ARBA00013932"/>
    </source>
</evidence>
<keyword evidence="9" id="KW-0479">Metal-binding</keyword>
<dbReference type="Proteomes" id="UP000247702">
    <property type="component" value="Unassembled WGS sequence"/>
</dbReference>
<comment type="subunit">
    <text evidence="8">Associates with TFIID-IIA (DA complex) to form TFIID-IIA-IIB (DAB-complex) which is then recognized by polymerase II.</text>
</comment>
<dbReference type="PROSITE" id="PS00782">
    <property type="entry name" value="TFIIB"/>
    <property type="match status" value="1"/>
</dbReference>
<dbReference type="InterPro" id="IPR000812">
    <property type="entry name" value="TFIIB"/>
</dbReference>
<feature type="domain" description="TFIIB-type" evidence="10">
    <location>
        <begin position="28"/>
        <end position="61"/>
    </location>
</feature>
<evidence type="ECO:0000256" key="3">
    <source>
        <dbReference type="ARBA" id="ARBA00022737"/>
    </source>
</evidence>
<dbReference type="GO" id="GO:0097550">
    <property type="term" value="C:transcription preinitiation complex"/>
    <property type="evidence" value="ECO:0007669"/>
    <property type="project" value="TreeGrafter"/>
</dbReference>
<comment type="similarity">
    <text evidence="1">Belongs to the TFIIB family.</text>
</comment>
<dbReference type="PANTHER" id="PTHR11618:SF13">
    <property type="entry name" value="TRANSCRIPTION INITIATION FACTOR IIB"/>
    <property type="match status" value="1"/>
</dbReference>
<proteinExistence type="inferred from homology"/>
<dbReference type="PROSITE" id="PS51134">
    <property type="entry name" value="ZF_TFIIB"/>
    <property type="match status" value="1"/>
</dbReference>
<evidence type="ECO:0000313" key="13">
    <source>
        <dbReference type="Proteomes" id="UP000247702"/>
    </source>
</evidence>
<dbReference type="CDD" id="cd20551">
    <property type="entry name" value="CYCLIN_TFIIB_rpt1"/>
    <property type="match status" value="1"/>
</dbReference>
<evidence type="ECO:0000256" key="7">
    <source>
        <dbReference type="ARBA" id="ARBA00056616"/>
    </source>
</evidence>
<sequence length="326" mass="36677">MLKTLLPKKRPSVEEDTASKTLLPDLNIRLICPDCKNNQPNLIEEYVSGDLVCGDCGLVLGDRIIDTRAEWRTFSNEELNIDSSRVGAATDPLLEDSALETIVSSKTGNTSLSMTHVQATINKVDRLLKKDFTEIDEMCHSMDLNKEISDTTKQLYKRSFEEKLLRGRSKIAIFAACIYSACRIKKVARSFKEICDSTQVSKRDIAKCFKILIETFELNVDQMTSEDLMIRFSYKLNLPKESQNLAIKLSKRTEEFGLLSGRNQNTIAAACIYLATKITHHNIAVDDVSKVSGTAARSVKSVYNLLYSKRENFKDLVDNIEEAVLS</sequence>
<dbReference type="GO" id="GO:0051123">
    <property type="term" value="P:RNA polymerase II preinitiation complex assembly"/>
    <property type="evidence" value="ECO:0007669"/>
    <property type="project" value="UniProtKB-ARBA"/>
</dbReference>
<dbReference type="Pfam" id="PF08271">
    <property type="entry name" value="Zn_Ribbon_TF"/>
    <property type="match status" value="1"/>
</dbReference>
<evidence type="ECO:0000313" key="11">
    <source>
        <dbReference type="EMBL" id="GBB97337.1"/>
    </source>
</evidence>
<dbReference type="SUPFAM" id="SSF47954">
    <property type="entry name" value="Cyclin-like"/>
    <property type="match status" value="2"/>
</dbReference>
<dbReference type="GO" id="GO:0005634">
    <property type="term" value="C:nucleus"/>
    <property type="evidence" value="ECO:0007669"/>
    <property type="project" value="TreeGrafter"/>
</dbReference>
<reference evidence="12" key="2">
    <citation type="submission" date="2019-10" db="EMBL/GenBank/DDBJ databases">
        <title>Conservation and host-specific expression of non-tandemly repeated heterogenous ribosome RNA gene in arbuscular mycorrhizal fungi.</title>
        <authorList>
            <person name="Maeda T."/>
            <person name="Kobayashi Y."/>
            <person name="Nakagawa T."/>
            <person name="Ezawa T."/>
            <person name="Yamaguchi K."/>
            <person name="Bino T."/>
            <person name="Nishimoto Y."/>
            <person name="Shigenobu S."/>
            <person name="Kawaguchi M."/>
        </authorList>
    </citation>
    <scope>NUCLEOTIDE SEQUENCE</scope>
    <source>
        <strain evidence="12">HR1</strain>
    </source>
</reference>
<dbReference type="InterPro" id="IPR023486">
    <property type="entry name" value="TFIIB_CS"/>
</dbReference>
<protein>
    <recommendedName>
        <fullName evidence="2">Transcription initiation factor IIB</fullName>
    </recommendedName>
    <alternativeName>
        <fullName evidence="6">General transcription factor TFIIB</fullName>
    </alternativeName>
</protein>
<dbReference type="GO" id="GO:0017025">
    <property type="term" value="F:TBP-class protein binding"/>
    <property type="evidence" value="ECO:0007669"/>
    <property type="project" value="InterPro"/>
</dbReference>
<evidence type="ECO:0000256" key="8">
    <source>
        <dbReference type="ARBA" id="ARBA00066213"/>
    </source>
</evidence>
<evidence type="ECO:0000256" key="4">
    <source>
        <dbReference type="ARBA" id="ARBA00023015"/>
    </source>
</evidence>
<dbReference type="Proteomes" id="UP000615446">
    <property type="component" value="Unassembled WGS sequence"/>
</dbReference>
<dbReference type="FunFam" id="1.10.472.170:FF:000001">
    <property type="entry name" value="Transcription initiation factor IIB"/>
    <property type="match status" value="1"/>
</dbReference>
<keyword evidence="13" id="KW-1185">Reference proteome</keyword>
<comment type="function">
    <text evidence="7">General factor that plays a major role in the activation of eukaryotic genes transcribed by RNA polymerase II.</text>
</comment>
<evidence type="ECO:0000313" key="12">
    <source>
        <dbReference type="EMBL" id="GES72870.1"/>
    </source>
</evidence>
<evidence type="ECO:0000256" key="9">
    <source>
        <dbReference type="PROSITE-ProRule" id="PRU00469"/>
    </source>
</evidence>
<organism evidence="11 13">
    <name type="scientific">Rhizophagus clarus</name>
    <dbReference type="NCBI Taxonomy" id="94130"/>
    <lineage>
        <taxon>Eukaryota</taxon>
        <taxon>Fungi</taxon>
        <taxon>Fungi incertae sedis</taxon>
        <taxon>Mucoromycota</taxon>
        <taxon>Glomeromycotina</taxon>
        <taxon>Glomeromycetes</taxon>
        <taxon>Glomerales</taxon>
        <taxon>Glomeraceae</taxon>
        <taxon>Rhizophagus</taxon>
    </lineage>
</organism>
<keyword evidence="9" id="KW-0863">Zinc-finger</keyword>
<gene>
    <name evidence="12" type="ORF">RCL2_000041400</name>
    <name evidence="11" type="ORF">RclHR1_02970012</name>
</gene>